<evidence type="ECO:0000313" key="3">
    <source>
        <dbReference type="Proteomes" id="UP000694392"/>
    </source>
</evidence>
<dbReference type="InterPro" id="IPR013783">
    <property type="entry name" value="Ig-like_fold"/>
</dbReference>
<evidence type="ECO:0000256" key="1">
    <source>
        <dbReference type="SAM" id="SignalP"/>
    </source>
</evidence>
<feature type="signal peptide" evidence="1">
    <location>
        <begin position="1"/>
        <end position="20"/>
    </location>
</feature>
<dbReference type="SUPFAM" id="SSF48726">
    <property type="entry name" value="Immunoglobulin"/>
    <property type="match status" value="1"/>
</dbReference>
<name>A0A8D0G405_SPHPU</name>
<dbReference type="Ensembl" id="ENSSPUT00000000934.1">
    <property type="protein sequence ID" value="ENSSPUP00000000884.1"/>
    <property type="gene ID" value="ENSSPUG00000000721.1"/>
</dbReference>
<organism evidence="2 3">
    <name type="scientific">Sphenodon punctatus</name>
    <name type="common">Tuatara</name>
    <name type="synonym">Hatteria punctata</name>
    <dbReference type="NCBI Taxonomy" id="8508"/>
    <lineage>
        <taxon>Eukaryota</taxon>
        <taxon>Metazoa</taxon>
        <taxon>Chordata</taxon>
        <taxon>Craniata</taxon>
        <taxon>Vertebrata</taxon>
        <taxon>Euteleostomi</taxon>
        <taxon>Lepidosauria</taxon>
        <taxon>Sphenodontia</taxon>
        <taxon>Sphenodontidae</taxon>
        <taxon>Sphenodon</taxon>
    </lineage>
</organism>
<evidence type="ECO:0000313" key="2">
    <source>
        <dbReference type="Ensembl" id="ENSSPUP00000000884.1"/>
    </source>
</evidence>
<evidence type="ECO:0008006" key="4">
    <source>
        <dbReference type="Google" id="ProtNLM"/>
    </source>
</evidence>
<sequence length="78" mass="8628">AILLPFQILIALVWLSGASSQIVLTQSASVVKKPGESHKLQCTTSGFTLSSSWMHWIRQKPGKGLEWLVKYLSESSKN</sequence>
<dbReference type="PANTHER" id="PTHR23266">
    <property type="entry name" value="IMMUNOGLOBULIN HEAVY CHAIN"/>
    <property type="match status" value="1"/>
</dbReference>
<keyword evidence="1" id="KW-0732">Signal</keyword>
<accession>A0A8D0G405</accession>
<feature type="chain" id="PRO_5034384442" description="Ig-like domain-containing protein" evidence="1">
    <location>
        <begin position="21"/>
        <end position="78"/>
    </location>
</feature>
<proteinExistence type="predicted"/>
<keyword evidence="3" id="KW-1185">Reference proteome</keyword>
<dbReference type="AlphaFoldDB" id="A0A8D0G405"/>
<dbReference type="Proteomes" id="UP000694392">
    <property type="component" value="Unplaced"/>
</dbReference>
<dbReference type="Gene3D" id="2.60.40.10">
    <property type="entry name" value="Immunoglobulins"/>
    <property type="match status" value="1"/>
</dbReference>
<reference evidence="2" key="2">
    <citation type="submission" date="2025-09" db="UniProtKB">
        <authorList>
            <consortium name="Ensembl"/>
        </authorList>
    </citation>
    <scope>IDENTIFICATION</scope>
</reference>
<dbReference type="InterPro" id="IPR050199">
    <property type="entry name" value="IgHV"/>
</dbReference>
<dbReference type="InterPro" id="IPR036179">
    <property type="entry name" value="Ig-like_dom_sf"/>
</dbReference>
<reference evidence="2" key="1">
    <citation type="submission" date="2025-08" db="UniProtKB">
        <authorList>
            <consortium name="Ensembl"/>
        </authorList>
    </citation>
    <scope>IDENTIFICATION</scope>
</reference>
<dbReference type="GeneTree" id="ENSGT00940000163847"/>
<dbReference type="OMA" id="SWINWIQ"/>
<protein>
    <recommendedName>
        <fullName evidence="4">Ig-like domain-containing protein</fullName>
    </recommendedName>
</protein>